<evidence type="ECO:0000256" key="10">
    <source>
        <dbReference type="ARBA" id="ARBA00032441"/>
    </source>
</evidence>
<gene>
    <name evidence="11" type="ORF">COV08_00970</name>
</gene>
<dbReference type="GO" id="GO:0002949">
    <property type="term" value="P:tRNA threonylcarbamoyladenosine modification"/>
    <property type="evidence" value="ECO:0007669"/>
    <property type="project" value="InterPro"/>
</dbReference>
<comment type="subcellular location">
    <subcellularLocation>
        <location evidence="1">Cytoplasm</location>
    </subcellularLocation>
</comment>
<dbReference type="PANTHER" id="PTHR33540:SF2">
    <property type="entry name" value="TRNA THREONYLCARBAMOYLADENOSINE BIOSYNTHESIS PROTEIN TSAE"/>
    <property type="match status" value="1"/>
</dbReference>
<keyword evidence="4" id="KW-0963">Cytoplasm</keyword>
<reference evidence="11 12" key="1">
    <citation type="submission" date="2017-09" db="EMBL/GenBank/DDBJ databases">
        <title>Depth-based differentiation of microbial function through sediment-hosted aquifers and enrichment of novel symbionts in the deep terrestrial subsurface.</title>
        <authorList>
            <person name="Probst A.J."/>
            <person name="Ladd B."/>
            <person name="Jarett J.K."/>
            <person name="Geller-Mcgrath D.E."/>
            <person name="Sieber C.M."/>
            <person name="Emerson J.B."/>
            <person name="Anantharaman K."/>
            <person name="Thomas B.C."/>
            <person name="Malmstrom R."/>
            <person name="Stieglmeier M."/>
            <person name="Klingl A."/>
            <person name="Woyke T."/>
            <person name="Ryan C.M."/>
            <person name="Banfield J.F."/>
        </authorList>
    </citation>
    <scope>NUCLEOTIDE SEQUENCE [LARGE SCALE GENOMIC DNA]</scope>
    <source>
        <strain evidence="11">CG10_big_fil_rev_8_21_14_0_10_49_38</strain>
    </source>
</reference>
<dbReference type="SUPFAM" id="SSF52540">
    <property type="entry name" value="P-loop containing nucleoside triphosphate hydrolases"/>
    <property type="match status" value="1"/>
</dbReference>
<organism evidence="11 12">
    <name type="scientific">Candidatus Vogelbacteria bacterium CG10_big_fil_rev_8_21_14_0_10_49_38</name>
    <dbReference type="NCBI Taxonomy" id="1975043"/>
    <lineage>
        <taxon>Bacteria</taxon>
        <taxon>Candidatus Vogeliibacteriota</taxon>
    </lineage>
</organism>
<evidence type="ECO:0000256" key="1">
    <source>
        <dbReference type="ARBA" id="ARBA00004496"/>
    </source>
</evidence>
<dbReference type="EMBL" id="PCYK01000005">
    <property type="protein sequence ID" value="PIR46245.1"/>
    <property type="molecule type" value="Genomic_DNA"/>
</dbReference>
<evidence type="ECO:0000256" key="6">
    <source>
        <dbReference type="ARBA" id="ARBA00022723"/>
    </source>
</evidence>
<evidence type="ECO:0000256" key="8">
    <source>
        <dbReference type="ARBA" id="ARBA00022840"/>
    </source>
</evidence>
<dbReference type="GO" id="GO:0005737">
    <property type="term" value="C:cytoplasm"/>
    <property type="evidence" value="ECO:0007669"/>
    <property type="project" value="UniProtKB-SubCell"/>
</dbReference>
<comment type="similarity">
    <text evidence="2">Belongs to the TsaE family.</text>
</comment>
<evidence type="ECO:0000256" key="3">
    <source>
        <dbReference type="ARBA" id="ARBA00019010"/>
    </source>
</evidence>
<keyword evidence="9" id="KW-0460">Magnesium</keyword>
<evidence type="ECO:0000256" key="7">
    <source>
        <dbReference type="ARBA" id="ARBA00022741"/>
    </source>
</evidence>
<dbReference type="InterPro" id="IPR003442">
    <property type="entry name" value="T6A_TsaE"/>
</dbReference>
<dbReference type="InterPro" id="IPR027417">
    <property type="entry name" value="P-loop_NTPase"/>
</dbReference>
<keyword evidence="11" id="KW-0808">Transferase</keyword>
<dbReference type="NCBIfam" id="TIGR00150">
    <property type="entry name" value="T6A_YjeE"/>
    <property type="match status" value="1"/>
</dbReference>
<keyword evidence="6" id="KW-0479">Metal-binding</keyword>
<comment type="caution">
    <text evidence="11">The sequence shown here is derived from an EMBL/GenBank/DDBJ whole genome shotgun (WGS) entry which is preliminary data.</text>
</comment>
<dbReference type="Pfam" id="PF02367">
    <property type="entry name" value="TsaE"/>
    <property type="match status" value="1"/>
</dbReference>
<sequence length="148" mass="16938">MAKYLSKSLSDTSRIAGEVLVELEKRVNQERATVLLLEGDLGSGKTTFTQVLAKHLGVRENLVSPTFVLIKSYRTKHHKFKKLVHLDAYRLDSGQDLERLGWNDLVTDPANLIVLEWPERVADLFAPTELKIDLKFIDQNTRAIQYEF</sequence>
<dbReference type="AlphaFoldDB" id="A0A2H0RKE3"/>
<evidence type="ECO:0000256" key="2">
    <source>
        <dbReference type="ARBA" id="ARBA00007599"/>
    </source>
</evidence>
<dbReference type="Proteomes" id="UP000230431">
    <property type="component" value="Unassembled WGS sequence"/>
</dbReference>
<dbReference type="GO" id="GO:0016740">
    <property type="term" value="F:transferase activity"/>
    <property type="evidence" value="ECO:0007669"/>
    <property type="project" value="UniProtKB-KW"/>
</dbReference>
<evidence type="ECO:0000256" key="5">
    <source>
        <dbReference type="ARBA" id="ARBA00022694"/>
    </source>
</evidence>
<keyword evidence="8" id="KW-0067">ATP-binding</keyword>
<protein>
    <recommendedName>
        <fullName evidence="3">tRNA threonylcarbamoyladenosine biosynthesis protein TsaE</fullName>
    </recommendedName>
    <alternativeName>
        <fullName evidence="10">t(6)A37 threonylcarbamoyladenosine biosynthesis protein TsaE</fullName>
    </alternativeName>
</protein>
<name>A0A2H0RKE3_9BACT</name>
<evidence type="ECO:0000313" key="12">
    <source>
        <dbReference type="Proteomes" id="UP000230431"/>
    </source>
</evidence>
<keyword evidence="7" id="KW-0547">Nucleotide-binding</keyword>
<evidence type="ECO:0000256" key="9">
    <source>
        <dbReference type="ARBA" id="ARBA00022842"/>
    </source>
</evidence>
<dbReference type="GO" id="GO:0005524">
    <property type="term" value="F:ATP binding"/>
    <property type="evidence" value="ECO:0007669"/>
    <property type="project" value="UniProtKB-KW"/>
</dbReference>
<dbReference type="GO" id="GO:0046872">
    <property type="term" value="F:metal ion binding"/>
    <property type="evidence" value="ECO:0007669"/>
    <property type="project" value="UniProtKB-KW"/>
</dbReference>
<evidence type="ECO:0000313" key="11">
    <source>
        <dbReference type="EMBL" id="PIR46245.1"/>
    </source>
</evidence>
<keyword evidence="5" id="KW-0819">tRNA processing</keyword>
<proteinExistence type="inferred from homology"/>
<dbReference type="Gene3D" id="3.40.50.300">
    <property type="entry name" value="P-loop containing nucleotide triphosphate hydrolases"/>
    <property type="match status" value="1"/>
</dbReference>
<evidence type="ECO:0000256" key="4">
    <source>
        <dbReference type="ARBA" id="ARBA00022490"/>
    </source>
</evidence>
<accession>A0A2H0RKE3</accession>
<dbReference type="PANTHER" id="PTHR33540">
    <property type="entry name" value="TRNA THREONYLCARBAMOYLADENOSINE BIOSYNTHESIS PROTEIN TSAE"/>
    <property type="match status" value="1"/>
</dbReference>